<dbReference type="OrthoDB" id="3540486at2759"/>
<reference evidence="2" key="1">
    <citation type="submission" date="2005-09" db="EMBL/GenBank/DDBJ databases">
        <title>Annotation of the Aspergillus terreus NIH2624 genome.</title>
        <authorList>
            <person name="Birren B.W."/>
            <person name="Lander E.S."/>
            <person name="Galagan J.E."/>
            <person name="Nusbaum C."/>
            <person name="Devon K."/>
            <person name="Henn M."/>
            <person name="Ma L.-J."/>
            <person name="Jaffe D.B."/>
            <person name="Butler J."/>
            <person name="Alvarez P."/>
            <person name="Gnerre S."/>
            <person name="Grabherr M."/>
            <person name="Kleber M."/>
            <person name="Mauceli E.W."/>
            <person name="Brockman W."/>
            <person name="Rounsley S."/>
            <person name="Young S.K."/>
            <person name="LaButti K."/>
            <person name="Pushparaj V."/>
            <person name="DeCaprio D."/>
            <person name="Crawford M."/>
            <person name="Koehrsen M."/>
            <person name="Engels R."/>
            <person name="Montgomery P."/>
            <person name="Pearson M."/>
            <person name="Howarth C."/>
            <person name="Larson L."/>
            <person name="Luoma S."/>
            <person name="White J."/>
            <person name="Alvarado L."/>
            <person name="Kodira C.D."/>
            <person name="Zeng Q."/>
            <person name="Oleary S."/>
            <person name="Yandava C."/>
            <person name="Denning D.W."/>
            <person name="Nierman W.C."/>
            <person name="Milne T."/>
            <person name="Madden K."/>
        </authorList>
    </citation>
    <scope>NUCLEOTIDE SEQUENCE [LARGE SCALE GENOMIC DNA]</scope>
    <source>
        <strain evidence="2">NIH 2624 / FGSC A1156</strain>
    </source>
</reference>
<dbReference type="VEuPathDB" id="FungiDB:ATEG_05626"/>
<accession>Q0CL08</accession>
<name>Q0CL08_ASPTN</name>
<gene>
    <name evidence="1" type="ORF">ATEG_05626</name>
</gene>
<proteinExistence type="predicted"/>
<dbReference type="AlphaFoldDB" id="Q0CL08"/>
<dbReference type="Proteomes" id="UP000007963">
    <property type="component" value="Unassembled WGS sequence"/>
</dbReference>
<protein>
    <submittedName>
        <fullName evidence="1">Uncharacterized protein</fullName>
    </submittedName>
</protein>
<dbReference type="GeneID" id="4320840"/>
<evidence type="ECO:0000313" key="2">
    <source>
        <dbReference type="Proteomes" id="UP000007963"/>
    </source>
</evidence>
<dbReference type="eggNOG" id="ENOG502SMMG">
    <property type="taxonomic scope" value="Eukaryota"/>
</dbReference>
<dbReference type="HOGENOM" id="CLU_1175202_0_0_1"/>
<dbReference type="STRING" id="341663.Q0CL08"/>
<dbReference type="RefSeq" id="XP_001214804.1">
    <property type="nucleotide sequence ID" value="XM_001214804.1"/>
</dbReference>
<dbReference type="EMBL" id="CH476600">
    <property type="protein sequence ID" value="EAU34695.1"/>
    <property type="molecule type" value="Genomic_DNA"/>
</dbReference>
<sequence>MILDWTLDMIPSLEWYADRCCAASIEASFMHYFYIEDGYANWINPRLDTIAKRKDYLVCVEAVVIHASFKAAADSGLFGLLVDAPVQLVDATDVTKIAQFQDLWATNPQRDLTPDSFFRDQKSFQARLARWCDELRSLWVFNEWYKAYTRKNGWLGIVKPEEIWLGPRYDEFGSERDMLLPGCLCSDEVPKDLDYDLFSPNFDHPFVQQALAVMPRFQPRILFRLCPLDCHLQERG</sequence>
<organism evidence="1 2">
    <name type="scientific">Aspergillus terreus (strain NIH 2624 / FGSC A1156)</name>
    <dbReference type="NCBI Taxonomy" id="341663"/>
    <lineage>
        <taxon>Eukaryota</taxon>
        <taxon>Fungi</taxon>
        <taxon>Dikarya</taxon>
        <taxon>Ascomycota</taxon>
        <taxon>Pezizomycotina</taxon>
        <taxon>Eurotiomycetes</taxon>
        <taxon>Eurotiomycetidae</taxon>
        <taxon>Eurotiales</taxon>
        <taxon>Aspergillaceae</taxon>
        <taxon>Aspergillus</taxon>
        <taxon>Aspergillus subgen. Circumdati</taxon>
    </lineage>
</organism>
<evidence type="ECO:0000313" key="1">
    <source>
        <dbReference type="EMBL" id="EAU34695.1"/>
    </source>
</evidence>